<protein>
    <submittedName>
        <fullName evidence="6">Cytochrome c oxidase subunit VIA</fullName>
    </submittedName>
</protein>
<comment type="subcellular location">
    <subcellularLocation>
        <location evidence="1">Mitochondrion inner membrane</location>
    </subcellularLocation>
</comment>
<dbReference type="GO" id="GO:0006123">
    <property type="term" value="P:mitochondrial electron transport, cytochrome c to oxygen"/>
    <property type="evidence" value="ECO:0007669"/>
    <property type="project" value="TreeGrafter"/>
</dbReference>
<organism evidence="6">
    <name type="scientific">Crassostrea ariakensis</name>
    <name type="common">Suminoe oyster</name>
    <dbReference type="NCBI Taxonomy" id="3244846"/>
    <lineage>
        <taxon>Eukaryota</taxon>
        <taxon>Metazoa</taxon>
        <taxon>Spiralia</taxon>
        <taxon>Lophotrochozoa</taxon>
        <taxon>Mollusca</taxon>
        <taxon>Bivalvia</taxon>
        <taxon>Autobranchia</taxon>
        <taxon>Pteriomorphia</taxon>
        <taxon>Ostreida</taxon>
        <taxon>Ostreoidea</taxon>
        <taxon>Ostreidae</taxon>
        <taxon>Magallana</taxon>
    </lineage>
</organism>
<evidence type="ECO:0000256" key="2">
    <source>
        <dbReference type="ARBA" id="ARBA00022792"/>
    </source>
</evidence>
<dbReference type="InterPro" id="IPR036418">
    <property type="entry name" value="Cyt_c_oxidase_su6a_sf"/>
</dbReference>
<dbReference type="GO" id="GO:0030234">
    <property type="term" value="F:enzyme regulator activity"/>
    <property type="evidence" value="ECO:0007669"/>
    <property type="project" value="TreeGrafter"/>
</dbReference>
<reference evidence="6" key="1">
    <citation type="journal article" date="2012" name="Fish Shellfish Immunol.">
        <title>Identification of expressed genes in cDNA library of hemocytes from the RLO-challenged oyster, Crassostrea ariakensis Gould with special functional implication of three complement-related fragments (CaC1q1, CaC1q2 and CaC3).</title>
        <authorList>
            <person name="Xu T."/>
            <person name="Xie J."/>
            <person name="Li J."/>
            <person name="Luo M."/>
            <person name="Ye S."/>
            <person name="Wu X."/>
        </authorList>
    </citation>
    <scope>NUCLEOTIDE SEQUENCE</scope>
    <source>
        <tissue evidence="6">Hemocyte</tissue>
    </source>
</reference>
<evidence type="ECO:0000256" key="3">
    <source>
        <dbReference type="ARBA" id="ARBA00022946"/>
    </source>
</evidence>
<sequence length="132" mass="15087">MASFLGKLRLLNSPLTSRLATSVDASYKNSLPSKVSGHPEIEMKSWWGVTLWMIGVCVVTRIYQMMDENHGKRPEFVPYQHISISKKAFPWKDGTQKTLFWCPITNAGSEGYLDMTPEEEMKWGKYLHGHGH</sequence>
<keyword evidence="2" id="KW-0999">Mitochondrion inner membrane</keyword>
<dbReference type="Gene3D" id="4.10.95.10">
    <property type="entry name" value="Cytochrome c oxidase, subunit VIa"/>
    <property type="match status" value="1"/>
</dbReference>
<evidence type="ECO:0000256" key="5">
    <source>
        <dbReference type="ARBA" id="ARBA00023136"/>
    </source>
</evidence>
<evidence type="ECO:0000256" key="4">
    <source>
        <dbReference type="ARBA" id="ARBA00023128"/>
    </source>
</evidence>
<dbReference type="GO" id="GO:0005743">
    <property type="term" value="C:mitochondrial inner membrane"/>
    <property type="evidence" value="ECO:0007669"/>
    <property type="project" value="UniProtKB-SubCell"/>
</dbReference>
<evidence type="ECO:0000313" key="6">
    <source>
        <dbReference type="EMBL" id="AEF33365.1"/>
    </source>
</evidence>
<evidence type="ECO:0000256" key="1">
    <source>
        <dbReference type="ARBA" id="ARBA00004273"/>
    </source>
</evidence>
<dbReference type="PANTHER" id="PTHR11504">
    <property type="entry name" value="CYTOCHROME C OXIDASE POLYPEPTIDE VIA"/>
    <property type="match status" value="1"/>
</dbReference>
<keyword evidence="5" id="KW-0472">Membrane</keyword>
<name>H9LHW1_CRAAR</name>
<keyword evidence="3" id="KW-0809">Transit peptide</keyword>
<proteinExistence type="evidence at transcript level"/>
<accession>H9LHW1</accession>
<keyword evidence="4 6" id="KW-0496">Mitochondrion</keyword>
<dbReference type="SUPFAM" id="SSF81411">
    <property type="entry name" value="Mitochondrial cytochrome c oxidase subunit VIa"/>
    <property type="match status" value="1"/>
</dbReference>
<geneLocation type="mitochondrion" evidence="6"/>
<dbReference type="AlphaFoldDB" id="H9LHW1"/>
<dbReference type="InterPro" id="IPR001349">
    <property type="entry name" value="Cyt_c_oxidase_su6a"/>
</dbReference>
<dbReference type="PANTHER" id="PTHR11504:SF0">
    <property type="entry name" value="CYTOCHROME C OXIDASE SUBUNIT"/>
    <property type="match status" value="1"/>
</dbReference>
<dbReference type="EMBL" id="JF919301">
    <property type="protein sequence ID" value="AEF33365.1"/>
    <property type="molecule type" value="mRNA"/>
</dbReference>